<dbReference type="EMBL" id="GEZM01035608">
    <property type="protein sequence ID" value="JAV83157.1"/>
    <property type="molecule type" value="Transcribed_RNA"/>
</dbReference>
<protein>
    <recommendedName>
        <fullName evidence="5">MARVEL domain-containing protein</fullName>
    </recommendedName>
</protein>
<evidence type="ECO:0000313" key="2">
    <source>
        <dbReference type="EMBL" id="JAV83156.1"/>
    </source>
</evidence>
<dbReference type="AlphaFoldDB" id="A0A1Y1MH06"/>
<keyword evidence="1" id="KW-1133">Transmembrane helix</keyword>
<evidence type="ECO:0000256" key="1">
    <source>
        <dbReference type="SAM" id="Phobius"/>
    </source>
</evidence>
<feature type="transmembrane region" description="Helical" evidence="1">
    <location>
        <begin position="67"/>
        <end position="86"/>
    </location>
</feature>
<gene>
    <name evidence="3" type="ORF">PPYR_14628</name>
</gene>
<dbReference type="EMBL" id="GEZM01035609">
    <property type="protein sequence ID" value="JAV83156.1"/>
    <property type="molecule type" value="Transcribed_RNA"/>
</dbReference>
<dbReference type="PANTHER" id="PTHR33444:SF7">
    <property type="entry name" value="TRANSMEMBRANE PROTEIN 272"/>
    <property type="match status" value="1"/>
</dbReference>
<keyword evidence="1" id="KW-0472">Membrane</keyword>
<feature type="transmembrane region" description="Helical" evidence="1">
    <location>
        <begin position="141"/>
        <end position="162"/>
    </location>
</feature>
<reference evidence="3" key="3">
    <citation type="submission" date="2019-08" db="EMBL/GenBank/DDBJ databases">
        <authorList>
            <consortium name="Photinus pyralis genome working group"/>
            <person name="Fallon T.R."/>
            <person name="Sander Lower S.E."/>
            <person name="Weng J.-K."/>
        </authorList>
    </citation>
    <scope>NUCLEOTIDE SEQUENCE</scope>
    <source>
        <strain evidence="3">1611_PpyrPB1</strain>
        <tissue evidence="3">Whole body</tissue>
    </source>
</reference>
<dbReference type="Proteomes" id="UP000327044">
    <property type="component" value="Unassembled WGS sequence"/>
</dbReference>
<accession>A0A1Y1MH06</accession>
<keyword evidence="4" id="KW-1185">Reference proteome</keyword>
<sequence length="168" mass="19601">MESPTSSDLLPEKNMPIFDDPVKKQPQSYGYSKLSIVLQVTFFVLKLIMFISGVINVNDCPQQPMVHIYLIVTGILGVVTKCMYIINCKYEIKALHYTINFLRLVEFLWMIIGCYCIFSIYQPNYSPYFDRKYCDRHGYLTAFALLILHLLYFVCVTIMTLTKFSNAW</sequence>
<evidence type="ECO:0000313" key="4">
    <source>
        <dbReference type="Proteomes" id="UP000327044"/>
    </source>
</evidence>
<name>A0A1Y1MH06_PHOPY</name>
<dbReference type="InParanoid" id="A0A1Y1MH06"/>
<reference evidence="3 4" key="2">
    <citation type="journal article" date="2018" name="Elife">
        <title>Firefly genomes illuminate parallel origins of bioluminescence in beetles.</title>
        <authorList>
            <person name="Fallon T.R."/>
            <person name="Lower S.E."/>
            <person name="Chang C.H."/>
            <person name="Bessho-Uehara M."/>
            <person name="Martin G.J."/>
            <person name="Bewick A.J."/>
            <person name="Behringer M."/>
            <person name="Debat H.J."/>
            <person name="Wong I."/>
            <person name="Day J.C."/>
            <person name="Suvorov A."/>
            <person name="Silva C.J."/>
            <person name="Stanger-Hall K.F."/>
            <person name="Hall D.W."/>
            <person name="Schmitz R.J."/>
            <person name="Nelson D.R."/>
            <person name="Lewis S.M."/>
            <person name="Shigenobu S."/>
            <person name="Bybee S.M."/>
            <person name="Larracuente A.M."/>
            <person name="Oba Y."/>
            <person name="Weng J.K."/>
        </authorList>
    </citation>
    <scope>NUCLEOTIDE SEQUENCE [LARGE SCALE GENOMIC DNA]</scope>
    <source>
        <strain evidence="3">1611_PpyrPB1</strain>
        <tissue evidence="3">Whole body</tissue>
    </source>
</reference>
<keyword evidence="1" id="KW-0812">Transmembrane</keyword>
<dbReference type="PANTHER" id="PTHR33444">
    <property type="entry name" value="SI:DKEY-19B23.12-RELATED"/>
    <property type="match status" value="1"/>
</dbReference>
<dbReference type="EMBL" id="VVIM01000010">
    <property type="protein sequence ID" value="KAB0792669.1"/>
    <property type="molecule type" value="Genomic_DNA"/>
</dbReference>
<evidence type="ECO:0008006" key="5">
    <source>
        <dbReference type="Google" id="ProtNLM"/>
    </source>
</evidence>
<reference evidence="2" key="1">
    <citation type="journal article" date="2016" name="Sci. Rep.">
        <title>Molecular characterization of firefly nuptial gifts: a multi-omics approach sheds light on postcopulatory sexual selection.</title>
        <authorList>
            <person name="Al-Wathiqui N."/>
            <person name="Fallon T.R."/>
            <person name="South A."/>
            <person name="Weng J.K."/>
            <person name="Lewis S.M."/>
        </authorList>
    </citation>
    <scope>NUCLEOTIDE SEQUENCE</scope>
</reference>
<proteinExistence type="predicted"/>
<feature type="transmembrane region" description="Helical" evidence="1">
    <location>
        <begin position="34"/>
        <end position="55"/>
    </location>
</feature>
<evidence type="ECO:0000313" key="3">
    <source>
        <dbReference type="EMBL" id="KAB0792669.1"/>
    </source>
</evidence>
<dbReference type="OrthoDB" id="6157510at2759"/>
<organism evidence="2">
    <name type="scientific">Photinus pyralis</name>
    <name type="common">Common eastern firefly</name>
    <name type="synonym">Lampyris pyralis</name>
    <dbReference type="NCBI Taxonomy" id="7054"/>
    <lineage>
        <taxon>Eukaryota</taxon>
        <taxon>Metazoa</taxon>
        <taxon>Ecdysozoa</taxon>
        <taxon>Arthropoda</taxon>
        <taxon>Hexapoda</taxon>
        <taxon>Insecta</taxon>
        <taxon>Pterygota</taxon>
        <taxon>Neoptera</taxon>
        <taxon>Endopterygota</taxon>
        <taxon>Coleoptera</taxon>
        <taxon>Polyphaga</taxon>
        <taxon>Elateriformia</taxon>
        <taxon>Elateroidea</taxon>
        <taxon>Lampyridae</taxon>
        <taxon>Lampyrinae</taxon>
        <taxon>Photinus</taxon>
    </lineage>
</organism>
<feature type="transmembrane region" description="Helical" evidence="1">
    <location>
        <begin position="98"/>
        <end position="121"/>
    </location>
</feature>
<dbReference type="InterPro" id="IPR040350">
    <property type="entry name" value="TMEM272"/>
</dbReference>